<name>A0A3E0WHP0_9BACI</name>
<protein>
    <submittedName>
        <fullName evidence="1">Uncharacterized protein</fullName>
    </submittedName>
</protein>
<comment type="caution">
    <text evidence="1">The sequence shown here is derived from an EMBL/GenBank/DDBJ whole genome shotgun (WGS) entry which is preliminary data.</text>
</comment>
<reference evidence="1 2" key="1">
    <citation type="submission" date="2017-05" db="EMBL/GenBank/DDBJ databases">
        <title>Virgibacillus sp. AK90 isolated from a saltern of Kakinada, India.</title>
        <authorList>
            <person name="Gupta V."/>
            <person name="Sidhu C."/>
            <person name="Korpole S."/>
            <person name="Pinnaka A.K."/>
        </authorList>
    </citation>
    <scope>NUCLEOTIDE SEQUENCE [LARGE SCALE GENOMIC DNA]</scope>
    <source>
        <strain evidence="1 2">AK90</strain>
    </source>
</reference>
<accession>A0A3E0WHP0</accession>
<proteinExistence type="predicted"/>
<evidence type="ECO:0000313" key="1">
    <source>
        <dbReference type="EMBL" id="RFA31743.1"/>
    </source>
</evidence>
<dbReference type="AlphaFoldDB" id="A0A3E0WHP0"/>
<organism evidence="1 2">
    <name type="scientific">Virgibacillus dokdonensis</name>
    <dbReference type="NCBI Taxonomy" id="302167"/>
    <lineage>
        <taxon>Bacteria</taxon>
        <taxon>Bacillati</taxon>
        <taxon>Bacillota</taxon>
        <taxon>Bacilli</taxon>
        <taxon>Bacillales</taxon>
        <taxon>Bacillaceae</taxon>
        <taxon>Virgibacillus</taxon>
    </lineage>
</organism>
<dbReference type="EMBL" id="NFZX01000115">
    <property type="protein sequence ID" value="RFA31743.1"/>
    <property type="molecule type" value="Genomic_DNA"/>
</dbReference>
<gene>
    <name evidence="1" type="ORF">CAI16_20135</name>
</gene>
<dbReference type="Proteomes" id="UP000256488">
    <property type="component" value="Unassembled WGS sequence"/>
</dbReference>
<sequence length="113" mass="13195">MKMPHAIKDNIKLSIKLEPVNLRVKNAHIIKVPAPATFCIEPSFNVNKLLSYQLYQLKDFCLYKELPPCNSFRLVTGGGFVEKENFLEIYRNYIKFLMHARFTLINKCNECII</sequence>
<evidence type="ECO:0000313" key="2">
    <source>
        <dbReference type="Proteomes" id="UP000256488"/>
    </source>
</evidence>